<dbReference type="Proteomes" id="UP001174936">
    <property type="component" value="Unassembled WGS sequence"/>
</dbReference>
<evidence type="ECO:0000256" key="1">
    <source>
        <dbReference type="ARBA" id="ARBA00022679"/>
    </source>
</evidence>
<dbReference type="InterPro" id="IPR050832">
    <property type="entry name" value="Bact_Acetyltransf"/>
</dbReference>
<proteinExistence type="predicted"/>
<dbReference type="Gene3D" id="3.40.630.30">
    <property type="match status" value="1"/>
</dbReference>
<sequence>MMASNLTFRTATAEDAPTLVDLINSSFRQDPTDEVFVSTDHTDFNMVDLGNLQSKISDPDCAVLIASNAHGSPIGHCYVRKLDINTAWMGLLAVDVQSQNGGVGRQMVAHAEDFARREWGSKRMTFNVVSTRSGLIAWYTRRGYRLTGETEPFPYQHIANWKGLFRGDMHYVFMGKDLGPGSGRMQPA</sequence>
<evidence type="ECO:0000256" key="2">
    <source>
        <dbReference type="ARBA" id="ARBA00023315"/>
    </source>
</evidence>
<evidence type="ECO:0000313" key="4">
    <source>
        <dbReference type="EMBL" id="KAK0648182.1"/>
    </source>
</evidence>
<keyword evidence="5" id="KW-1185">Reference proteome</keyword>
<accession>A0AA39Y8U9</accession>
<dbReference type="InterPro" id="IPR016181">
    <property type="entry name" value="Acyl_CoA_acyltransferase"/>
</dbReference>
<gene>
    <name evidence="4" type="ORF">B0T16DRAFT_113388</name>
</gene>
<organism evidence="4 5">
    <name type="scientific">Cercophora newfieldiana</name>
    <dbReference type="NCBI Taxonomy" id="92897"/>
    <lineage>
        <taxon>Eukaryota</taxon>
        <taxon>Fungi</taxon>
        <taxon>Dikarya</taxon>
        <taxon>Ascomycota</taxon>
        <taxon>Pezizomycotina</taxon>
        <taxon>Sordariomycetes</taxon>
        <taxon>Sordariomycetidae</taxon>
        <taxon>Sordariales</taxon>
        <taxon>Lasiosphaeriaceae</taxon>
        <taxon>Cercophora</taxon>
    </lineage>
</organism>
<protein>
    <submittedName>
        <fullName evidence="4">Acyl-CoA N-acyltransferase</fullName>
    </submittedName>
</protein>
<keyword evidence="1" id="KW-0808">Transferase</keyword>
<name>A0AA39Y8U9_9PEZI</name>
<dbReference type="Pfam" id="PF00583">
    <property type="entry name" value="Acetyltransf_1"/>
    <property type="match status" value="1"/>
</dbReference>
<dbReference type="PANTHER" id="PTHR43877">
    <property type="entry name" value="AMINOALKYLPHOSPHONATE N-ACETYLTRANSFERASE-RELATED-RELATED"/>
    <property type="match status" value="1"/>
</dbReference>
<dbReference type="InterPro" id="IPR000182">
    <property type="entry name" value="GNAT_dom"/>
</dbReference>
<dbReference type="SUPFAM" id="SSF55729">
    <property type="entry name" value="Acyl-CoA N-acyltransferases (Nat)"/>
    <property type="match status" value="1"/>
</dbReference>
<feature type="domain" description="N-acetyltransferase" evidence="3">
    <location>
        <begin position="6"/>
        <end position="167"/>
    </location>
</feature>
<dbReference type="PROSITE" id="PS51186">
    <property type="entry name" value="GNAT"/>
    <property type="match status" value="1"/>
</dbReference>
<reference evidence="4" key="1">
    <citation type="submission" date="2023-06" db="EMBL/GenBank/DDBJ databases">
        <title>Genome-scale phylogeny and comparative genomics of the fungal order Sordariales.</title>
        <authorList>
            <consortium name="Lawrence Berkeley National Laboratory"/>
            <person name="Hensen N."/>
            <person name="Bonometti L."/>
            <person name="Westerberg I."/>
            <person name="Brannstrom I.O."/>
            <person name="Guillou S."/>
            <person name="Cros-Aarteil S."/>
            <person name="Calhoun S."/>
            <person name="Haridas S."/>
            <person name="Kuo A."/>
            <person name="Mondo S."/>
            <person name="Pangilinan J."/>
            <person name="Riley R."/>
            <person name="Labutti K."/>
            <person name="Andreopoulos B."/>
            <person name="Lipzen A."/>
            <person name="Chen C."/>
            <person name="Yanf M."/>
            <person name="Daum C."/>
            <person name="Ng V."/>
            <person name="Clum A."/>
            <person name="Steindorff A."/>
            <person name="Ohm R."/>
            <person name="Martin F."/>
            <person name="Silar P."/>
            <person name="Natvig D."/>
            <person name="Lalanne C."/>
            <person name="Gautier V."/>
            <person name="Ament-Velasquez S.L."/>
            <person name="Kruys A."/>
            <person name="Hutchinson M.I."/>
            <person name="Powell A.J."/>
            <person name="Barry K."/>
            <person name="Miller A.N."/>
            <person name="Grigoriev I.V."/>
            <person name="Debuchy R."/>
            <person name="Gladieux P."/>
            <person name="Thoren M.H."/>
            <person name="Johannesson H."/>
        </authorList>
    </citation>
    <scope>NUCLEOTIDE SEQUENCE</scope>
    <source>
        <strain evidence="4">SMH2532-1</strain>
    </source>
</reference>
<dbReference type="CDD" id="cd04301">
    <property type="entry name" value="NAT_SF"/>
    <property type="match status" value="1"/>
</dbReference>
<evidence type="ECO:0000313" key="5">
    <source>
        <dbReference type="Proteomes" id="UP001174936"/>
    </source>
</evidence>
<evidence type="ECO:0000259" key="3">
    <source>
        <dbReference type="PROSITE" id="PS51186"/>
    </source>
</evidence>
<dbReference type="AlphaFoldDB" id="A0AA39Y8U9"/>
<dbReference type="GO" id="GO:0016747">
    <property type="term" value="F:acyltransferase activity, transferring groups other than amino-acyl groups"/>
    <property type="evidence" value="ECO:0007669"/>
    <property type="project" value="InterPro"/>
</dbReference>
<dbReference type="EMBL" id="JAULSV010000003">
    <property type="protein sequence ID" value="KAK0648182.1"/>
    <property type="molecule type" value="Genomic_DNA"/>
</dbReference>
<comment type="caution">
    <text evidence="4">The sequence shown here is derived from an EMBL/GenBank/DDBJ whole genome shotgun (WGS) entry which is preliminary data.</text>
</comment>
<keyword evidence="2" id="KW-0012">Acyltransferase</keyword>